<dbReference type="PANTHER" id="PTHR21666">
    <property type="entry name" value="PEPTIDASE-RELATED"/>
    <property type="match status" value="1"/>
</dbReference>
<dbReference type="Proteomes" id="UP000218824">
    <property type="component" value="Chromosome"/>
</dbReference>
<name>A0AAU9B2G1_LYSEN</name>
<feature type="signal peptide" evidence="1">
    <location>
        <begin position="1"/>
        <end position="30"/>
    </location>
</feature>
<dbReference type="Pfam" id="PF01551">
    <property type="entry name" value="Peptidase_M23"/>
    <property type="match status" value="1"/>
</dbReference>
<evidence type="ECO:0000313" key="5">
    <source>
        <dbReference type="Proteomes" id="UP000218824"/>
    </source>
</evidence>
<dbReference type="InterPro" id="IPR050570">
    <property type="entry name" value="Cell_wall_metabolism_enzyme"/>
</dbReference>
<dbReference type="InterPro" id="IPR016047">
    <property type="entry name" value="M23ase_b-sheet_dom"/>
</dbReference>
<dbReference type="KEGG" id="lem:LEN_3795"/>
<feature type="domain" description="DUF4124" evidence="3">
    <location>
        <begin position="20"/>
        <end position="56"/>
    </location>
</feature>
<feature type="chain" id="PRO_5043526844" evidence="1">
    <location>
        <begin position="31"/>
        <end position="319"/>
    </location>
</feature>
<keyword evidence="1" id="KW-0732">Signal</keyword>
<gene>
    <name evidence="4" type="ORF">LEN_3795</name>
</gene>
<evidence type="ECO:0000313" key="4">
    <source>
        <dbReference type="EMBL" id="BAV99282.1"/>
    </source>
</evidence>
<dbReference type="SUPFAM" id="SSF51261">
    <property type="entry name" value="Duplicated hybrid motif"/>
    <property type="match status" value="1"/>
</dbReference>
<evidence type="ECO:0000259" key="2">
    <source>
        <dbReference type="Pfam" id="PF01551"/>
    </source>
</evidence>
<evidence type="ECO:0000256" key="1">
    <source>
        <dbReference type="SAM" id="SignalP"/>
    </source>
</evidence>
<dbReference type="Gene3D" id="2.70.70.10">
    <property type="entry name" value="Glucose Permease (Domain IIA)"/>
    <property type="match status" value="1"/>
</dbReference>
<dbReference type="PANTHER" id="PTHR21666:SF294">
    <property type="entry name" value="PEPTIDASE M23"/>
    <property type="match status" value="1"/>
</dbReference>
<dbReference type="InterPro" id="IPR025392">
    <property type="entry name" value="DUF4124"/>
</dbReference>
<sequence>MPRPTPSHLRPAVATALAAALALAATGAQAGKLYRWTDRNGVTHYGDRAPNQAAAAAAGAAEVKVIPFRSEPSSIARLRVQQDGDRYLAWADNTLAGPIEVRLDFNHSNNIIGSPLLPASATLDPRGSAVISVLSAQDPGRGGDFELSMRSVPGDPRARPQNVEYLLPLRQQQFRIDQGYGGHFSHSEPEHRYALDFAADIGTPVLAARDGTVMQVESDFDKAGLNLEKFGDRANFVRILHDDGTMALYAHLKGDDGVMVRVGQRVRAGQQIGLSGNTGFSTGPHLHFTVQVNRGMRLESIPVRMTGPQGPLRLSGGGR</sequence>
<proteinExistence type="predicted"/>
<dbReference type="GO" id="GO:0004222">
    <property type="term" value="F:metalloendopeptidase activity"/>
    <property type="evidence" value="ECO:0007669"/>
    <property type="project" value="TreeGrafter"/>
</dbReference>
<reference evidence="4 5" key="1">
    <citation type="journal article" date="2017" name="DNA Res.">
        <title>Complete genome sequence and expression profile of the commercial lytic enzyme producer Lysobacter enzymogenes M497-1.</title>
        <authorList>
            <person name="Takami H."/>
            <person name="Toyoda A."/>
            <person name="Uchiyama I."/>
            <person name="Itoh T."/>
            <person name="Takaki Y."/>
            <person name="Arai W."/>
            <person name="Nishi S."/>
            <person name="Kawai M."/>
            <person name="Shinya K."/>
            <person name="Ikeda H."/>
        </authorList>
    </citation>
    <scope>NUCLEOTIDE SEQUENCE [LARGE SCALE GENOMIC DNA]</scope>
    <source>
        <strain evidence="4 5">M497-1</strain>
    </source>
</reference>
<dbReference type="AlphaFoldDB" id="A0AAU9B2G1"/>
<evidence type="ECO:0000259" key="3">
    <source>
        <dbReference type="Pfam" id="PF13511"/>
    </source>
</evidence>
<feature type="domain" description="M23ase beta-sheet core" evidence="2">
    <location>
        <begin position="193"/>
        <end position="293"/>
    </location>
</feature>
<dbReference type="Pfam" id="PF13511">
    <property type="entry name" value="DUF4124"/>
    <property type="match status" value="1"/>
</dbReference>
<dbReference type="InterPro" id="IPR011055">
    <property type="entry name" value="Dup_hybrid_motif"/>
</dbReference>
<accession>A0AAU9B2G1</accession>
<dbReference type="CDD" id="cd12797">
    <property type="entry name" value="M23_peptidase"/>
    <property type="match status" value="1"/>
</dbReference>
<protein>
    <submittedName>
        <fullName evidence="4">Metalloendopeptidase</fullName>
    </submittedName>
</protein>
<dbReference type="EMBL" id="AP014940">
    <property type="protein sequence ID" value="BAV99282.1"/>
    <property type="molecule type" value="Genomic_DNA"/>
</dbReference>
<organism evidence="4 5">
    <name type="scientific">Lysobacter enzymogenes</name>
    <dbReference type="NCBI Taxonomy" id="69"/>
    <lineage>
        <taxon>Bacteria</taxon>
        <taxon>Pseudomonadati</taxon>
        <taxon>Pseudomonadota</taxon>
        <taxon>Gammaproteobacteria</taxon>
        <taxon>Lysobacterales</taxon>
        <taxon>Lysobacteraceae</taxon>
        <taxon>Lysobacter</taxon>
    </lineage>
</organism>